<sequence length="108" mass="12719">MSFDLVDIGCRAVRCEEARQEADALKKRRAEIQCIHEDDPNCINPCWKRYVPWGPDDERRLPETEWCQPCRDRERAHEKYLRAAQRLGSLRGSLTRMCRTAMTEEPTP</sequence>
<organism evidence="1">
    <name type="scientific">marine sediment metagenome</name>
    <dbReference type="NCBI Taxonomy" id="412755"/>
    <lineage>
        <taxon>unclassified sequences</taxon>
        <taxon>metagenomes</taxon>
        <taxon>ecological metagenomes</taxon>
    </lineage>
</organism>
<protein>
    <submittedName>
        <fullName evidence="1">Uncharacterized protein</fullName>
    </submittedName>
</protein>
<name>A0A0F9LVY1_9ZZZZ</name>
<gene>
    <name evidence="1" type="ORF">LCGC14_1533620</name>
</gene>
<accession>A0A0F9LVY1</accession>
<comment type="caution">
    <text evidence="1">The sequence shown here is derived from an EMBL/GenBank/DDBJ whole genome shotgun (WGS) entry which is preliminary data.</text>
</comment>
<dbReference type="EMBL" id="LAZR01011519">
    <property type="protein sequence ID" value="KKM61242.1"/>
    <property type="molecule type" value="Genomic_DNA"/>
</dbReference>
<proteinExistence type="predicted"/>
<dbReference type="AlphaFoldDB" id="A0A0F9LVY1"/>
<reference evidence="1" key="1">
    <citation type="journal article" date="2015" name="Nature">
        <title>Complex archaea that bridge the gap between prokaryotes and eukaryotes.</title>
        <authorList>
            <person name="Spang A."/>
            <person name="Saw J.H."/>
            <person name="Jorgensen S.L."/>
            <person name="Zaremba-Niedzwiedzka K."/>
            <person name="Martijn J."/>
            <person name="Lind A.E."/>
            <person name="van Eijk R."/>
            <person name="Schleper C."/>
            <person name="Guy L."/>
            <person name="Ettema T.J."/>
        </authorList>
    </citation>
    <scope>NUCLEOTIDE SEQUENCE</scope>
</reference>
<evidence type="ECO:0000313" key="1">
    <source>
        <dbReference type="EMBL" id="KKM61242.1"/>
    </source>
</evidence>